<reference evidence="2 3" key="1">
    <citation type="submission" date="2018-06" db="EMBL/GenBank/DDBJ databases">
        <authorList>
            <consortium name="Pathogen Informatics"/>
            <person name="Doyle S."/>
        </authorList>
    </citation>
    <scope>NUCLEOTIDE SEQUENCE [LARGE SCALE GENOMIC DNA]</scope>
    <source>
        <strain evidence="2 3">NCTC12376</strain>
    </source>
</reference>
<sequence>MTQRFQLRELRHPERSEGSPTIGSVPIAGDPSFHSG</sequence>
<evidence type="ECO:0000313" key="3">
    <source>
        <dbReference type="Proteomes" id="UP000254230"/>
    </source>
</evidence>
<dbReference type="EMBL" id="UGOW01000001">
    <property type="protein sequence ID" value="STY17388.1"/>
    <property type="molecule type" value="Genomic_DNA"/>
</dbReference>
<protein>
    <submittedName>
        <fullName evidence="2">Uncharacterized protein</fullName>
    </submittedName>
</protein>
<feature type="region of interest" description="Disordered" evidence="1">
    <location>
        <begin position="1"/>
        <end position="36"/>
    </location>
</feature>
<dbReference type="Proteomes" id="UP000254230">
    <property type="component" value="Unassembled WGS sequence"/>
</dbReference>
<evidence type="ECO:0000313" key="2">
    <source>
        <dbReference type="EMBL" id="STY17388.1"/>
    </source>
</evidence>
<proteinExistence type="predicted"/>
<name>A0A378KVJ6_9GAMM</name>
<organism evidence="2 3">
    <name type="scientific">Legionella quateirensis</name>
    <dbReference type="NCBI Taxonomy" id="45072"/>
    <lineage>
        <taxon>Bacteria</taxon>
        <taxon>Pseudomonadati</taxon>
        <taxon>Pseudomonadota</taxon>
        <taxon>Gammaproteobacteria</taxon>
        <taxon>Legionellales</taxon>
        <taxon>Legionellaceae</taxon>
        <taxon>Legionella</taxon>
    </lineage>
</organism>
<gene>
    <name evidence="2" type="ORF">NCTC12376_01186</name>
</gene>
<dbReference type="AlphaFoldDB" id="A0A378KVJ6"/>
<feature type="compositionally biased region" description="Basic and acidic residues" evidence="1">
    <location>
        <begin position="1"/>
        <end position="17"/>
    </location>
</feature>
<accession>A0A378KVJ6</accession>
<evidence type="ECO:0000256" key="1">
    <source>
        <dbReference type="SAM" id="MobiDB-lite"/>
    </source>
</evidence>